<dbReference type="InterPro" id="IPR036188">
    <property type="entry name" value="FAD/NAD-bd_sf"/>
</dbReference>
<dbReference type="PRINTS" id="PR00469">
    <property type="entry name" value="PNDRDTASEII"/>
</dbReference>
<dbReference type="PRINTS" id="PR00368">
    <property type="entry name" value="FADPNR"/>
</dbReference>
<comment type="similarity">
    <text evidence="1">Belongs to the class-II pyridine nucleotide-disulfide oxidoreductase family.</text>
</comment>
<dbReference type="InterPro" id="IPR008255">
    <property type="entry name" value="Pyr_nucl-diS_OxRdtase_2_AS"/>
</dbReference>
<evidence type="ECO:0000256" key="4">
    <source>
        <dbReference type="ARBA" id="ARBA00023002"/>
    </source>
</evidence>
<dbReference type="SUPFAM" id="SSF51905">
    <property type="entry name" value="FAD/NAD(P)-binding domain"/>
    <property type="match status" value="1"/>
</dbReference>
<keyword evidence="5" id="KW-1015">Disulfide bond</keyword>
<protein>
    <submittedName>
        <fullName evidence="9">FAD-dependent oxidoreductase</fullName>
    </submittedName>
</protein>
<evidence type="ECO:0000256" key="1">
    <source>
        <dbReference type="ARBA" id="ARBA00009333"/>
    </source>
</evidence>
<feature type="domain" description="FAD/NAD(P)-binding" evidence="8">
    <location>
        <begin position="98"/>
        <end position="407"/>
    </location>
</feature>
<feature type="domain" description="Glutaredoxin" evidence="7">
    <location>
        <begin position="14"/>
        <end position="69"/>
    </location>
</feature>
<accession>A0A8J6NXJ4</accession>
<proteinExistence type="inferred from homology"/>
<evidence type="ECO:0000256" key="2">
    <source>
        <dbReference type="ARBA" id="ARBA00022630"/>
    </source>
</evidence>
<dbReference type="Gene3D" id="3.40.30.10">
    <property type="entry name" value="Glutaredoxin"/>
    <property type="match status" value="1"/>
</dbReference>
<keyword evidence="6" id="KW-0676">Redox-active center</keyword>
<evidence type="ECO:0000313" key="10">
    <source>
        <dbReference type="Proteomes" id="UP000605201"/>
    </source>
</evidence>
<gene>
    <name evidence="9" type="ORF">H8D96_00145</name>
</gene>
<dbReference type="Proteomes" id="UP000605201">
    <property type="component" value="Unassembled WGS sequence"/>
</dbReference>
<evidence type="ECO:0000256" key="6">
    <source>
        <dbReference type="ARBA" id="ARBA00023284"/>
    </source>
</evidence>
<evidence type="ECO:0000313" key="9">
    <source>
        <dbReference type="EMBL" id="MBC8430308.1"/>
    </source>
</evidence>
<organism evidence="9 10">
    <name type="scientific">Candidatus Desulfatibia vada</name>
    <dbReference type="NCBI Taxonomy" id="2841696"/>
    <lineage>
        <taxon>Bacteria</taxon>
        <taxon>Pseudomonadati</taxon>
        <taxon>Thermodesulfobacteriota</taxon>
        <taxon>Desulfobacteria</taxon>
        <taxon>Desulfobacterales</taxon>
        <taxon>Desulfobacterales incertae sedis</taxon>
        <taxon>Candidatus Desulfatibia</taxon>
    </lineage>
</organism>
<dbReference type="Gene3D" id="3.50.50.60">
    <property type="entry name" value="FAD/NAD(P)-binding domain"/>
    <property type="match status" value="2"/>
</dbReference>
<dbReference type="PROSITE" id="PS00573">
    <property type="entry name" value="PYRIDINE_REDOX_2"/>
    <property type="match status" value="1"/>
</dbReference>
<sequence>MSLFWRCAVSKQAITVYGAHWCPDCRLSKQFLGEHQIAYNWVDIDEDKGGEEFVIKTNNGKRIIPTITFADGSFLAEPSNAELAAKLGLKTKASRNHYDLIILGGGPAGLTAALYTAREFIDTLIIERAAFGGQAAGTERLDNMPGFPEGIGGMEFSQRLRSQAERFGVELLQAQEVTGIHTYHNYHRVHTRNGEQYSARAVLIATGGRYKRLNVPGENELIGAGVHFCATCDGPFYKGKRVAVIGGGNSAAEESLLLIKFAEHLTILVRSSQFKASRIIQEKVLVHPKISVRWHTEVKGFIGEKSKLTRLQVLDNQTGETEELSTDGAFIFIGLEPNTGFLADSGVLLNHWGFIITGHDLTHSGELPTGYKRREPHLMETSIPGIFAAGDVRDKSTKQVASAAGEGASAALMIREYLKSV</sequence>
<dbReference type="InterPro" id="IPR036249">
    <property type="entry name" value="Thioredoxin-like_sf"/>
</dbReference>
<evidence type="ECO:0000259" key="8">
    <source>
        <dbReference type="Pfam" id="PF07992"/>
    </source>
</evidence>
<keyword evidence="3" id="KW-0274">FAD</keyword>
<dbReference type="PANTHER" id="PTHR48105">
    <property type="entry name" value="THIOREDOXIN REDUCTASE 1-RELATED-RELATED"/>
    <property type="match status" value="1"/>
</dbReference>
<dbReference type="CDD" id="cd02976">
    <property type="entry name" value="NrdH"/>
    <property type="match status" value="1"/>
</dbReference>
<evidence type="ECO:0000256" key="3">
    <source>
        <dbReference type="ARBA" id="ARBA00022827"/>
    </source>
</evidence>
<dbReference type="InterPro" id="IPR050097">
    <property type="entry name" value="Ferredoxin-NADP_redctase_2"/>
</dbReference>
<dbReference type="InterPro" id="IPR002109">
    <property type="entry name" value="Glutaredoxin"/>
</dbReference>
<dbReference type="EMBL" id="JACNIG010000009">
    <property type="protein sequence ID" value="MBC8430308.1"/>
    <property type="molecule type" value="Genomic_DNA"/>
</dbReference>
<dbReference type="InterPro" id="IPR023753">
    <property type="entry name" value="FAD/NAD-binding_dom"/>
</dbReference>
<reference evidence="9 10" key="1">
    <citation type="submission" date="2020-08" db="EMBL/GenBank/DDBJ databases">
        <title>Bridging the membrane lipid divide: bacteria of the FCB group superphylum have the potential to synthesize archaeal ether lipids.</title>
        <authorList>
            <person name="Villanueva L."/>
            <person name="Von Meijenfeldt F.A.B."/>
            <person name="Westbye A.B."/>
            <person name="Yadav S."/>
            <person name="Hopmans E.C."/>
            <person name="Dutilh B.E."/>
            <person name="Sinninghe Damste J.S."/>
        </authorList>
    </citation>
    <scope>NUCLEOTIDE SEQUENCE [LARGE SCALE GENOMIC DNA]</scope>
    <source>
        <strain evidence="9">NIOZ-UU17</strain>
    </source>
</reference>
<dbReference type="PROSITE" id="PS51354">
    <property type="entry name" value="GLUTAREDOXIN_2"/>
    <property type="match status" value="1"/>
</dbReference>
<name>A0A8J6NXJ4_9BACT</name>
<dbReference type="GO" id="GO:0016668">
    <property type="term" value="F:oxidoreductase activity, acting on a sulfur group of donors, NAD(P) as acceptor"/>
    <property type="evidence" value="ECO:0007669"/>
    <property type="project" value="UniProtKB-ARBA"/>
</dbReference>
<dbReference type="Pfam" id="PF07992">
    <property type="entry name" value="Pyr_redox_2"/>
    <property type="match status" value="1"/>
</dbReference>
<keyword evidence="4" id="KW-0560">Oxidoreductase</keyword>
<dbReference type="AlphaFoldDB" id="A0A8J6NXJ4"/>
<evidence type="ECO:0000256" key="5">
    <source>
        <dbReference type="ARBA" id="ARBA00023157"/>
    </source>
</evidence>
<evidence type="ECO:0000259" key="7">
    <source>
        <dbReference type="Pfam" id="PF00462"/>
    </source>
</evidence>
<comment type="caution">
    <text evidence="9">The sequence shown here is derived from an EMBL/GenBank/DDBJ whole genome shotgun (WGS) entry which is preliminary data.</text>
</comment>
<dbReference type="Pfam" id="PF00462">
    <property type="entry name" value="Glutaredoxin"/>
    <property type="match status" value="1"/>
</dbReference>
<keyword evidence="2" id="KW-0285">Flavoprotein</keyword>
<dbReference type="SUPFAM" id="SSF52833">
    <property type="entry name" value="Thioredoxin-like"/>
    <property type="match status" value="1"/>
</dbReference>